<dbReference type="CDD" id="cd00609">
    <property type="entry name" value="AAT_like"/>
    <property type="match status" value="1"/>
</dbReference>
<dbReference type="GO" id="GO:0008483">
    <property type="term" value="F:transaminase activity"/>
    <property type="evidence" value="ECO:0007669"/>
    <property type="project" value="UniProtKB-KW"/>
</dbReference>
<dbReference type="PANTHER" id="PTHR42885:SF1">
    <property type="entry name" value="THREONINE-PHOSPHATE DECARBOXYLASE"/>
    <property type="match status" value="1"/>
</dbReference>
<comment type="similarity">
    <text evidence="3">Belongs to the class-I pyridoxal-phosphate-dependent aminotransferase family.</text>
</comment>
<evidence type="ECO:0000259" key="4">
    <source>
        <dbReference type="Pfam" id="PF00155"/>
    </source>
</evidence>
<dbReference type="InterPro" id="IPR015421">
    <property type="entry name" value="PyrdxlP-dep_Trfase_major"/>
</dbReference>
<evidence type="ECO:0000259" key="5">
    <source>
        <dbReference type="Pfam" id="PF04071"/>
    </source>
</evidence>
<dbReference type="Proteomes" id="UP000291831">
    <property type="component" value="Unassembled WGS sequence"/>
</dbReference>
<dbReference type="InterPro" id="IPR015424">
    <property type="entry name" value="PyrdxlP-dep_Trfase"/>
</dbReference>
<gene>
    <name evidence="6" type="ORF">AEth_00336</name>
</gene>
<dbReference type="Gene3D" id="3.90.1150.10">
    <property type="entry name" value="Aspartate Aminotransferase, domain 1"/>
    <property type="match status" value="1"/>
</dbReference>
<dbReference type="GO" id="GO:0030170">
    <property type="term" value="F:pyridoxal phosphate binding"/>
    <property type="evidence" value="ECO:0007669"/>
    <property type="project" value="InterPro"/>
</dbReference>
<comment type="caution">
    <text evidence="6">The sequence shown here is derived from an EMBL/GenBank/DDBJ whole genome shotgun (WGS) entry which is preliminary data.</text>
</comment>
<evidence type="ECO:0000313" key="6">
    <source>
        <dbReference type="EMBL" id="RZB32658.1"/>
    </source>
</evidence>
<dbReference type="PROSITE" id="PS00105">
    <property type="entry name" value="AA_TRANSFER_CLASS_1"/>
    <property type="match status" value="1"/>
</dbReference>
<evidence type="ECO:0000313" key="7">
    <source>
        <dbReference type="Proteomes" id="UP000291831"/>
    </source>
</evidence>
<proteinExistence type="inferred from homology"/>
<dbReference type="EC" id="2.6.1.-" evidence="3"/>
<keyword evidence="2" id="KW-0663">Pyridoxal phosphate</keyword>
<comment type="cofactor">
    <cofactor evidence="1 3">
        <name>pyridoxal 5'-phosphate</name>
        <dbReference type="ChEBI" id="CHEBI:597326"/>
    </cofactor>
</comment>
<dbReference type="PANTHER" id="PTHR42885">
    <property type="entry name" value="HISTIDINOL-PHOSPHATE AMINOTRANSFERASE-RELATED"/>
    <property type="match status" value="1"/>
</dbReference>
<accession>A0A8B3S6X7</accession>
<dbReference type="Pfam" id="PF00155">
    <property type="entry name" value="Aminotran_1_2"/>
    <property type="match status" value="1"/>
</dbReference>
<dbReference type="EMBL" id="RPGO01000005">
    <property type="protein sequence ID" value="RZB32658.1"/>
    <property type="molecule type" value="Genomic_DNA"/>
</dbReference>
<keyword evidence="3" id="KW-0032">Aminotransferase</keyword>
<dbReference type="GO" id="GO:0016829">
    <property type="term" value="F:lyase activity"/>
    <property type="evidence" value="ECO:0007669"/>
    <property type="project" value="UniProtKB-KW"/>
</dbReference>
<dbReference type="InterPro" id="IPR004839">
    <property type="entry name" value="Aminotransferase_I/II_large"/>
</dbReference>
<feature type="domain" description="Cysteine-rich small" evidence="5">
    <location>
        <begin position="442"/>
        <end position="508"/>
    </location>
</feature>
<name>A0A8B3S6X7_9EURY</name>
<dbReference type="InterPro" id="IPR015422">
    <property type="entry name" value="PyrdxlP-dep_Trfase_small"/>
</dbReference>
<evidence type="ECO:0000256" key="3">
    <source>
        <dbReference type="RuleBase" id="RU000481"/>
    </source>
</evidence>
<dbReference type="AlphaFoldDB" id="A0A8B3S6X7"/>
<dbReference type="InterPro" id="IPR004838">
    <property type="entry name" value="NHTrfase_class1_PyrdxlP-BS"/>
</dbReference>
<reference evidence="7" key="1">
    <citation type="submission" date="2019-01" db="EMBL/GenBank/DDBJ databases">
        <title>Anaerobic oxidation of ethane by archaea from a marine hydrocarbon seep.</title>
        <authorList>
            <person name="Musat F."/>
        </authorList>
    </citation>
    <scope>NUCLEOTIDE SEQUENCE [LARGE SCALE GENOMIC DNA]</scope>
</reference>
<evidence type="ECO:0000256" key="1">
    <source>
        <dbReference type="ARBA" id="ARBA00001933"/>
    </source>
</evidence>
<feature type="domain" description="Aminotransferase class I/classII large" evidence="4">
    <location>
        <begin position="91"/>
        <end position="413"/>
    </location>
</feature>
<dbReference type="SUPFAM" id="SSF53383">
    <property type="entry name" value="PLP-dependent transferases"/>
    <property type="match status" value="1"/>
</dbReference>
<dbReference type="Pfam" id="PF04071">
    <property type="entry name" value="zf-like"/>
    <property type="match status" value="1"/>
</dbReference>
<keyword evidence="3" id="KW-0808">Transferase</keyword>
<evidence type="ECO:0000256" key="2">
    <source>
        <dbReference type="ARBA" id="ARBA00022898"/>
    </source>
</evidence>
<dbReference type="Gene3D" id="3.40.640.10">
    <property type="entry name" value="Type I PLP-dependent aspartate aminotransferase-like (Major domain)"/>
    <property type="match status" value="1"/>
</dbReference>
<dbReference type="InterPro" id="IPR007212">
    <property type="entry name" value="Zf-like"/>
</dbReference>
<protein>
    <recommendedName>
        <fullName evidence="3">Aminotransferase</fullName>
        <ecNumber evidence="3">2.6.1.-</ecNumber>
    </recommendedName>
</protein>
<organism evidence="6 7">
    <name type="scientific">Candidatus Argoarchaeum ethanivorans</name>
    <dbReference type="NCBI Taxonomy" id="2608793"/>
    <lineage>
        <taxon>Archaea</taxon>
        <taxon>Methanobacteriati</taxon>
        <taxon>Methanobacteriota</taxon>
        <taxon>Stenosarchaea group</taxon>
        <taxon>Methanomicrobia</taxon>
        <taxon>Methanosarcinales</taxon>
        <taxon>Methanosarcinales incertae sedis</taxon>
        <taxon>GOM Arc I cluster</taxon>
        <taxon>Candidatus Argoarchaeum</taxon>
    </lineage>
</organism>
<sequence length="525" mass="59545">MHKEPLYFVFSCRENEYIKSRATGCFLHNEVVQCSKDWVIYVENTLRLSVTETCDDYADHLREEIVRLTPCVHGARLKEASDRTGILESELLDFSSNQNLLHIDITEPLTKACKYINRYPDSEYTQFRAAAADFAGVFSENIIPGNGSTELIRLFAETVIKPEDTVIIPVPTFGEYENQCRLMGANIIHQKYEEMLTITDKQLSGVRAVFVCNPNNPTGTLIEREQLITLADRCARKKVFLFVDEAFIELSDPGYSIATYVLDCEFLFVLRSLTKAFAVPGLRIGFGVAPVTLAKYMNVARLTWNLNCIADTVGEWLLKHGSKFLYDSRDVIKAEREWFHAQLAHIRGFKPLPSQTNFILVDTSDFPLTVAKLAKRLLLEGIVIRDCASFGLENHIRLAVRTHKENITLIQAIEQTSMEWGEKIGKKSLNAAIKQGQTANSRVSCPFYPCHFEGQDCTFCFCPFYPCEDTRTGGEYIKRASGSKVWSCMNCHLVHKPEVASKILDELLKGSDVKEAWKRVMEPLL</sequence>
<keyword evidence="6" id="KW-0456">Lyase</keyword>